<gene>
    <name evidence="1" type="ORF">NCTC10392_03028</name>
</gene>
<dbReference type="Proteomes" id="UP000255125">
    <property type="component" value="Unassembled WGS sequence"/>
</dbReference>
<dbReference type="AlphaFoldDB" id="A0A379IE78"/>
<dbReference type="RefSeq" id="WP_038441414.1">
    <property type="nucleotide sequence ID" value="NZ_CP008896.1"/>
</dbReference>
<proteinExistence type="predicted"/>
<sequence length="152" mass="17082">MNTTAPSYPAPLPVPPNYMRIAEREAVRAMTGPMGRQTDDQRSAQKIIEQSAVLRDYLGGDDHWQLDVDLKRDVGDWTENNPAPDSRANAAYNLDKVLRLIDNLDEDTLIGSEERNGKIDGFSERGVAIQKDSEADRLDKFARNGYEALRSF</sequence>
<reference evidence="1 2" key="1">
    <citation type="submission" date="2018-06" db="EMBL/GenBank/DDBJ databases">
        <authorList>
            <consortium name="Pathogen Informatics"/>
            <person name="Doyle S."/>
        </authorList>
    </citation>
    <scope>NUCLEOTIDE SEQUENCE [LARGE SCALE GENOMIC DNA]</scope>
    <source>
        <strain evidence="1 2">NCTC10392</strain>
    </source>
</reference>
<dbReference type="EMBL" id="UGUS01000002">
    <property type="protein sequence ID" value="SUD31102.1"/>
    <property type="molecule type" value="Genomic_DNA"/>
</dbReference>
<organism evidence="1 2">
    <name type="scientific">Pseudomonas fluorescens</name>
    <dbReference type="NCBI Taxonomy" id="294"/>
    <lineage>
        <taxon>Bacteria</taxon>
        <taxon>Pseudomonadati</taxon>
        <taxon>Pseudomonadota</taxon>
        <taxon>Gammaproteobacteria</taxon>
        <taxon>Pseudomonadales</taxon>
        <taxon>Pseudomonadaceae</taxon>
        <taxon>Pseudomonas</taxon>
    </lineage>
</organism>
<evidence type="ECO:0000313" key="1">
    <source>
        <dbReference type="EMBL" id="SUD31102.1"/>
    </source>
</evidence>
<name>A0A379IE78_PSEFL</name>
<accession>A0A379IE78</accession>
<evidence type="ECO:0000313" key="2">
    <source>
        <dbReference type="Proteomes" id="UP000255125"/>
    </source>
</evidence>
<protein>
    <submittedName>
        <fullName evidence="1">Uncharacterized protein</fullName>
    </submittedName>
</protein>